<dbReference type="EMBL" id="CP158374">
    <property type="protein sequence ID" value="XBX82375.1"/>
    <property type="molecule type" value="Genomic_DNA"/>
</dbReference>
<organism evidence="2">
    <name type="scientific">Agromyces sp. G08B096</name>
    <dbReference type="NCBI Taxonomy" id="3156399"/>
    <lineage>
        <taxon>Bacteria</taxon>
        <taxon>Bacillati</taxon>
        <taxon>Actinomycetota</taxon>
        <taxon>Actinomycetes</taxon>
        <taxon>Micrococcales</taxon>
        <taxon>Microbacteriaceae</taxon>
        <taxon>Agromyces</taxon>
    </lineage>
</organism>
<dbReference type="InterPro" id="IPR051678">
    <property type="entry name" value="AGP_Transferase"/>
</dbReference>
<dbReference type="PANTHER" id="PTHR21310">
    <property type="entry name" value="AMINOGLYCOSIDE PHOSPHOTRANSFERASE-RELATED-RELATED"/>
    <property type="match status" value="1"/>
</dbReference>
<dbReference type="AlphaFoldDB" id="A0AAU7W6L2"/>
<dbReference type="InterPro" id="IPR011009">
    <property type="entry name" value="Kinase-like_dom_sf"/>
</dbReference>
<dbReference type="Pfam" id="PF01636">
    <property type="entry name" value="APH"/>
    <property type="match status" value="1"/>
</dbReference>
<dbReference type="SUPFAM" id="SSF56112">
    <property type="entry name" value="Protein kinase-like (PK-like)"/>
    <property type="match status" value="1"/>
</dbReference>
<feature type="domain" description="Aminoglycoside phosphotransferase" evidence="1">
    <location>
        <begin position="31"/>
        <end position="268"/>
    </location>
</feature>
<dbReference type="PANTHER" id="PTHR21310:SF42">
    <property type="entry name" value="BIFUNCTIONAL AAC_APH"/>
    <property type="match status" value="1"/>
</dbReference>
<evidence type="ECO:0000313" key="2">
    <source>
        <dbReference type="EMBL" id="XBX82375.1"/>
    </source>
</evidence>
<dbReference type="CDD" id="cd05155">
    <property type="entry name" value="APH_ChoK_like_1"/>
    <property type="match status" value="1"/>
</dbReference>
<dbReference type="InterPro" id="IPR002575">
    <property type="entry name" value="Aminoglycoside_PTrfase"/>
</dbReference>
<dbReference type="Gene3D" id="3.90.1200.10">
    <property type="match status" value="1"/>
</dbReference>
<dbReference type="EC" id="2.7.-.-" evidence="2"/>
<sequence>MTDAPAPDVEVDEALVARLVREQHPDLAGDVRLVANGWDNAIFRLGERWAVRMPRRELGARLVAGEQLWLPELARMLPVAVPAPVRAGVPAAGYPYAWSIVPWFDGVDAASVTPAERTGAAADLAATVSALAVPAPREAPFNPYRGIPLAERDAGMRERFASPALAAAVAGTDVARLEHVWHVALAAPAYAGPPVWVHGDLHPANLLLRPDGALAAVLDFGDVTAGDPATDLATAWLTFDAAGRDVFRRELDAAGVTDASAWARARGWALVLATGIVTSVGVEGRLGTMALHALGQVLSDPAD</sequence>
<accession>A0AAU7W6L2</accession>
<dbReference type="GO" id="GO:0016740">
    <property type="term" value="F:transferase activity"/>
    <property type="evidence" value="ECO:0007669"/>
    <property type="project" value="UniProtKB-KW"/>
</dbReference>
<dbReference type="RefSeq" id="WP_350348394.1">
    <property type="nucleotide sequence ID" value="NZ_CP158374.1"/>
</dbReference>
<reference evidence="2" key="1">
    <citation type="submission" date="2024-05" db="EMBL/GenBank/DDBJ databases">
        <authorList>
            <person name="Yu L."/>
        </authorList>
    </citation>
    <scope>NUCLEOTIDE SEQUENCE</scope>
    <source>
        <strain evidence="2">G08B096</strain>
    </source>
</reference>
<gene>
    <name evidence="2" type="ORF">ABIQ69_00240</name>
</gene>
<name>A0AAU7W6L2_9MICO</name>
<keyword evidence="2" id="KW-0808">Transferase</keyword>
<dbReference type="Gene3D" id="3.30.200.20">
    <property type="entry name" value="Phosphorylase Kinase, domain 1"/>
    <property type="match status" value="1"/>
</dbReference>
<evidence type="ECO:0000259" key="1">
    <source>
        <dbReference type="Pfam" id="PF01636"/>
    </source>
</evidence>
<proteinExistence type="predicted"/>
<protein>
    <submittedName>
        <fullName evidence="2">Aminoglycoside phosphotransferase family protein</fullName>
        <ecNumber evidence="2">2.7.-.-</ecNumber>
    </submittedName>
</protein>